<protein>
    <recommendedName>
        <fullName evidence="3">RNase H type-1 domain-containing protein</fullName>
    </recommendedName>
</protein>
<evidence type="ECO:0000313" key="2">
    <source>
        <dbReference type="Proteomes" id="UP000709295"/>
    </source>
</evidence>
<proteinExistence type="predicted"/>
<gene>
    <name evidence="1" type="ORF">JG688_00017602</name>
</gene>
<sequence length="148" mass="16880">MRYTDATEARTIDGEDVVVRLAFFDGDSRGNPRPSGSAIYQIDGGSEIGTLRWIAATALGSPRTTSNVTEFVGLHRLLTRMWVRLHVVRDSAMILGLMNERRRPKSRKLQYWYRLARRLVDKYQVSSWTPIFQQGSGLAGQLRHELET</sequence>
<evidence type="ECO:0008006" key="3">
    <source>
        <dbReference type="Google" id="ProtNLM"/>
    </source>
</evidence>
<accession>A0A8J5LV83</accession>
<comment type="caution">
    <text evidence="1">The sequence shown here is derived from an EMBL/GenBank/DDBJ whole genome shotgun (WGS) entry which is preliminary data.</text>
</comment>
<dbReference type="AlphaFoldDB" id="A0A8J5LV83"/>
<reference evidence="1" key="1">
    <citation type="submission" date="2021-01" db="EMBL/GenBank/DDBJ databases">
        <title>Phytophthora aleatoria, a newly-described species from Pinus radiata is distinct from Phytophthora cactorum isolates based on comparative genomics.</title>
        <authorList>
            <person name="Mcdougal R."/>
            <person name="Panda P."/>
            <person name="Williams N."/>
            <person name="Studholme D.J."/>
        </authorList>
    </citation>
    <scope>NUCLEOTIDE SEQUENCE</scope>
    <source>
        <strain evidence="1">NZFS 4037</strain>
    </source>
</reference>
<dbReference type="Proteomes" id="UP000709295">
    <property type="component" value="Unassembled WGS sequence"/>
</dbReference>
<dbReference type="EMBL" id="JAENGY010002712">
    <property type="protein sequence ID" value="KAG6943426.1"/>
    <property type="molecule type" value="Genomic_DNA"/>
</dbReference>
<name>A0A8J5LV83_9STRA</name>
<organism evidence="1 2">
    <name type="scientific">Phytophthora aleatoria</name>
    <dbReference type="NCBI Taxonomy" id="2496075"/>
    <lineage>
        <taxon>Eukaryota</taxon>
        <taxon>Sar</taxon>
        <taxon>Stramenopiles</taxon>
        <taxon>Oomycota</taxon>
        <taxon>Peronosporomycetes</taxon>
        <taxon>Peronosporales</taxon>
        <taxon>Peronosporaceae</taxon>
        <taxon>Phytophthora</taxon>
    </lineage>
</organism>
<keyword evidence="2" id="KW-1185">Reference proteome</keyword>
<evidence type="ECO:0000313" key="1">
    <source>
        <dbReference type="EMBL" id="KAG6943426.1"/>
    </source>
</evidence>